<name>A0A9J7BPI1_9BACT</name>
<evidence type="ECO:0000256" key="1">
    <source>
        <dbReference type="ARBA" id="ARBA00008857"/>
    </source>
</evidence>
<dbReference type="InterPro" id="IPR002104">
    <property type="entry name" value="Integrase_catalytic"/>
</dbReference>
<dbReference type="EMBL" id="CP093313">
    <property type="protein sequence ID" value="UWZ84667.1"/>
    <property type="molecule type" value="Genomic_DNA"/>
</dbReference>
<keyword evidence="2" id="KW-0238">DNA-binding</keyword>
<comment type="similarity">
    <text evidence="1">Belongs to the 'phage' integrase family.</text>
</comment>
<evidence type="ECO:0000313" key="5">
    <source>
        <dbReference type="EMBL" id="UWZ84667.1"/>
    </source>
</evidence>
<dbReference type="RefSeq" id="WP_260794174.1">
    <property type="nucleotide sequence ID" value="NZ_CP093313.1"/>
</dbReference>
<dbReference type="InterPro" id="IPR011010">
    <property type="entry name" value="DNA_brk_join_enz"/>
</dbReference>
<keyword evidence="3" id="KW-0233">DNA recombination</keyword>
<dbReference type="PANTHER" id="PTHR30349:SF41">
    <property type="entry name" value="INTEGRASE_RECOMBINASE PROTEIN MJ0367-RELATED"/>
    <property type="match status" value="1"/>
</dbReference>
<gene>
    <name evidence="5" type="ORF">MOP44_01730</name>
</gene>
<protein>
    <submittedName>
        <fullName evidence="5">Tyrosine-type recombinase/integrase</fullName>
    </submittedName>
</protein>
<dbReference type="AlphaFoldDB" id="A0A9J7BPI1"/>
<dbReference type="GO" id="GO:0006310">
    <property type="term" value="P:DNA recombination"/>
    <property type="evidence" value="ECO:0007669"/>
    <property type="project" value="UniProtKB-KW"/>
</dbReference>
<accession>A0A9J7BPI1</accession>
<keyword evidence="6" id="KW-1185">Reference proteome</keyword>
<dbReference type="GO" id="GO:0003677">
    <property type="term" value="F:DNA binding"/>
    <property type="evidence" value="ECO:0007669"/>
    <property type="project" value="UniProtKB-KW"/>
</dbReference>
<dbReference type="Pfam" id="PF00589">
    <property type="entry name" value="Phage_integrase"/>
    <property type="match status" value="1"/>
</dbReference>
<dbReference type="KEGG" id="orp:MOP44_01730"/>
<feature type="domain" description="Tyr recombinase" evidence="4">
    <location>
        <begin position="189"/>
        <end position="393"/>
    </location>
</feature>
<dbReference type="SUPFAM" id="SSF56349">
    <property type="entry name" value="DNA breaking-rejoining enzymes"/>
    <property type="match status" value="1"/>
</dbReference>
<proteinExistence type="inferred from homology"/>
<dbReference type="Proteomes" id="UP001059380">
    <property type="component" value="Chromosome"/>
</dbReference>
<dbReference type="PANTHER" id="PTHR30349">
    <property type="entry name" value="PHAGE INTEGRASE-RELATED"/>
    <property type="match status" value="1"/>
</dbReference>
<evidence type="ECO:0000256" key="2">
    <source>
        <dbReference type="ARBA" id="ARBA00023125"/>
    </source>
</evidence>
<sequence length="434" mass="49182">MKHTLGHVECPACARAQLVLYRALSGDLLFSAAFDIWISHRTLEAEGLRIEGVEYISRKTERDYRVCAKALGKYFHKLRLDQIDEARLSAYQQLRATNPVDQVNGNWYCWRGGVLAGHRKAADNEGGWRDDFDTLEAAEDWARNHGGGCEFVQTVWARRASAGCIRKEIALLQRILRDAALWTEERSKRFLKIKSSEPDVERALSRAEQHRLLHVASGPAKHRFIYQYTLVALQTTAGPNELRQLRLGDLVLEGREPYIQIPRAGAKNKYRKRIIPLITEDAVWAMEGLVGRARERGAWSPSHYLFPLQLSRTHYDPNRPMSESGLKKPFDALRKEAQMPELRIYDLRHTGITRMAEAGVPLPVAMSFAGHMTEQMQRRYTAICMAAQRQWGSAVWGAPTRPSGEETAQIRAAFDVPRKPVAAVGIPTRGVRHA</sequence>
<evidence type="ECO:0000313" key="6">
    <source>
        <dbReference type="Proteomes" id="UP001059380"/>
    </source>
</evidence>
<dbReference type="InterPro" id="IPR013762">
    <property type="entry name" value="Integrase-like_cat_sf"/>
</dbReference>
<dbReference type="Gene3D" id="1.10.443.10">
    <property type="entry name" value="Intergrase catalytic core"/>
    <property type="match status" value="1"/>
</dbReference>
<evidence type="ECO:0000256" key="3">
    <source>
        <dbReference type="ARBA" id="ARBA00023172"/>
    </source>
</evidence>
<dbReference type="PROSITE" id="PS51898">
    <property type="entry name" value="TYR_RECOMBINASE"/>
    <property type="match status" value="1"/>
</dbReference>
<dbReference type="GO" id="GO:0015074">
    <property type="term" value="P:DNA integration"/>
    <property type="evidence" value="ECO:0007669"/>
    <property type="project" value="InterPro"/>
</dbReference>
<organism evidence="5 6">
    <name type="scientific">Occallatibacter riparius</name>
    <dbReference type="NCBI Taxonomy" id="1002689"/>
    <lineage>
        <taxon>Bacteria</taxon>
        <taxon>Pseudomonadati</taxon>
        <taxon>Acidobacteriota</taxon>
        <taxon>Terriglobia</taxon>
        <taxon>Terriglobales</taxon>
        <taxon>Acidobacteriaceae</taxon>
        <taxon>Occallatibacter</taxon>
    </lineage>
</organism>
<evidence type="ECO:0000259" key="4">
    <source>
        <dbReference type="PROSITE" id="PS51898"/>
    </source>
</evidence>
<dbReference type="InterPro" id="IPR050090">
    <property type="entry name" value="Tyrosine_recombinase_XerCD"/>
</dbReference>
<reference evidence="5" key="1">
    <citation type="submission" date="2021-04" db="EMBL/GenBank/DDBJ databases">
        <title>Phylogenetic analysis of Acidobacteriaceae.</title>
        <authorList>
            <person name="Qiu L."/>
            <person name="Zhang Q."/>
        </authorList>
    </citation>
    <scope>NUCLEOTIDE SEQUENCE</scope>
    <source>
        <strain evidence="5">DSM 25168</strain>
    </source>
</reference>